<feature type="chain" id="PRO_5030031191" evidence="1">
    <location>
        <begin position="22"/>
        <end position="483"/>
    </location>
</feature>
<organism evidence="3 4">
    <name type="scientific">Bacteroides faecichinchillae</name>
    <dbReference type="NCBI Taxonomy" id="871325"/>
    <lineage>
        <taxon>Bacteria</taxon>
        <taxon>Pseudomonadati</taxon>
        <taxon>Bacteroidota</taxon>
        <taxon>Bacteroidia</taxon>
        <taxon>Bacteroidales</taxon>
        <taxon>Bacteroidaceae</taxon>
        <taxon>Bacteroides</taxon>
    </lineage>
</organism>
<evidence type="ECO:0000256" key="1">
    <source>
        <dbReference type="SAM" id="SignalP"/>
    </source>
</evidence>
<feature type="signal peptide" evidence="1">
    <location>
        <begin position="1"/>
        <end position="21"/>
    </location>
</feature>
<evidence type="ECO:0000313" key="3">
    <source>
        <dbReference type="EMBL" id="SHE98760.1"/>
    </source>
</evidence>
<reference evidence="3 4" key="1">
    <citation type="submission" date="2016-11" db="EMBL/GenBank/DDBJ databases">
        <authorList>
            <person name="Jaros S."/>
            <person name="Januszkiewicz K."/>
            <person name="Wedrychowicz H."/>
        </authorList>
    </citation>
    <scope>NUCLEOTIDE SEQUENCE [LARGE SCALE GENOMIC DNA]</scope>
    <source>
        <strain evidence="3 4">DSM 26883</strain>
    </source>
</reference>
<keyword evidence="1" id="KW-0732">Signal</keyword>
<name>A0A1M4XZ92_9BACE</name>
<dbReference type="InterPro" id="IPR011990">
    <property type="entry name" value="TPR-like_helical_dom_sf"/>
</dbReference>
<dbReference type="Proteomes" id="UP000184436">
    <property type="component" value="Unassembled WGS sequence"/>
</dbReference>
<sequence length="483" mass="54248">MKKKLIYLIIALVAVIAPAHAQKFMNDALTLSDVTLWQQGESLYVGMTMDMKNLTVGSARSLSLVPLLTDGQHNVPLQEIIINGKRREKAYIRGLAMSKQEPTAIIVPYNKRETLNYTQVIPYQPWMANASLQLVETLCGCGNYQEMTAQELITNDVSTEAKRLSAMSPLVAYIQPTVEVVKTRSEQYEAHLDFPVNKYVILTDFMNNHSELVNIHSMFDKIQNDKNLTVTGISIEGFASPEGPLAFNEQLSKKRAVALKDYLVKNEKVPANVYNVTFGGENWDGLVKALKASSMKDKETFLNIIKNTTDDAKRKQEIMRVGGGVPYRTMLKEIYPGLRKVNCKIDYTVINFDVEQGRIIIRENPKYLSLNEMYQIANSYPKGSKDFVNVFDIAVRMYPNDPVANLNAAAVALSMKDLNTAVKFMEKADHATAEFLNNTGVYNFLNGDIQRAKAAFEQAAKMGNETAQANLQQLQQILNMKMK</sequence>
<dbReference type="AlphaFoldDB" id="A0A1M4XZ92"/>
<dbReference type="InterPro" id="IPR024480">
    <property type="entry name" value="DUF3868"/>
</dbReference>
<dbReference type="Pfam" id="PF12984">
    <property type="entry name" value="DUF3868"/>
    <property type="match status" value="1"/>
</dbReference>
<dbReference type="Gene3D" id="1.25.40.10">
    <property type="entry name" value="Tetratricopeptide repeat domain"/>
    <property type="match status" value="1"/>
</dbReference>
<gene>
    <name evidence="3" type="ORF">SAMN05444349_10958</name>
</gene>
<dbReference type="SUPFAM" id="SSF103088">
    <property type="entry name" value="OmpA-like"/>
    <property type="match status" value="1"/>
</dbReference>
<dbReference type="EMBL" id="FQVD01000009">
    <property type="protein sequence ID" value="SHE98760.1"/>
    <property type="molecule type" value="Genomic_DNA"/>
</dbReference>
<evidence type="ECO:0000259" key="2">
    <source>
        <dbReference type="Pfam" id="PF12984"/>
    </source>
</evidence>
<protein>
    <submittedName>
        <fullName evidence="3">OmpA family protein</fullName>
    </submittedName>
</protein>
<dbReference type="SUPFAM" id="SSF48452">
    <property type="entry name" value="TPR-like"/>
    <property type="match status" value="1"/>
</dbReference>
<proteinExistence type="predicted"/>
<keyword evidence="4" id="KW-1185">Reference proteome</keyword>
<dbReference type="Gene3D" id="3.30.1330.60">
    <property type="entry name" value="OmpA-like domain"/>
    <property type="match status" value="1"/>
</dbReference>
<feature type="domain" description="DUF3868" evidence="2">
    <location>
        <begin position="9"/>
        <end position="102"/>
    </location>
</feature>
<dbReference type="InterPro" id="IPR036737">
    <property type="entry name" value="OmpA-like_sf"/>
</dbReference>
<accession>A0A1M4XZ92</accession>
<dbReference type="OrthoDB" id="1100173at2"/>
<dbReference type="STRING" id="871325.SAMN05444349_10958"/>
<dbReference type="RefSeq" id="WP_025074420.1">
    <property type="nucleotide sequence ID" value="NZ_FQVD01000009.1"/>
</dbReference>
<evidence type="ECO:0000313" key="4">
    <source>
        <dbReference type="Proteomes" id="UP000184436"/>
    </source>
</evidence>